<dbReference type="AlphaFoldDB" id="A0A5C1E7B6"/>
<keyword evidence="4" id="KW-1185">Reference proteome</keyword>
<name>A0A5C1E7B6_9RHOO</name>
<dbReference type="PANTHER" id="PTHR34406:SF1">
    <property type="entry name" value="PROTEIN YCEI"/>
    <property type="match status" value="1"/>
</dbReference>
<organism evidence="3 4">
    <name type="scientific">Oryzomicrobium terrae</name>
    <dbReference type="NCBI Taxonomy" id="1735038"/>
    <lineage>
        <taxon>Bacteria</taxon>
        <taxon>Pseudomonadati</taxon>
        <taxon>Pseudomonadota</taxon>
        <taxon>Betaproteobacteria</taxon>
        <taxon>Rhodocyclales</taxon>
        <taxon>Rhodocyclaceae</taxon>
        <taxon>Oryzomicrobium</taxon>
    </lineage>
</organism>
<feature type="chain" id="PRO_5022896707" description="Lipid/polyisoprenoid-binding YceI-like domain-containing protein" evidence="1">
    <location>
        <begin position="33"/>
        <end position="200"/>
    </location>
</feature>
<accession>A0A5C1E7B6</accession>
<dbReference type="InterPro" id="IPR036761">
    <property type="entry name" value="TTHA0802/YceI-like_sf"/>
</dbReference>
<evidence type="ECO:0000313" key="4">
    <source>
        <dbReference type="Proteomes" id="UP000323671"/>
    </source>
</evidence>
<gene>
    <name evidence="3" type="ORF">OTERR_13500</name>
</gene>
<reference evidence="3 4" key="1">
    <citation type="submission" date="2017-07" db="EMBL/GenBank/DDBJ databases">
        <title>Complete genome sequence of Oryzomicrobium terrae TPP412.</title>
        <authorList>
            <person name="Chiu L.-W."/>
            <person name="Lo K.-J."/>
            <person name="Tsai Y.-M."/>
            <person name="Lin S.-S."/>
            <person name="Kuo C.-H."/>
            <person name="Liu C.-T."/>
        </authorList>
    </citation>
    <scope>NUCLEOTIDE SEQUENCE [LARGE SCALE GENOMIC DNA]</scope>
    <source>
        <strain evidence="3 4">TPP412</strain>
    </source>
</reference>
<evidence type="ECO:0000313" key="3">
    <source>
        <dbReference type="EMBL" id="QEL64826.1"/>
    </source>
</evidence>
<feature type="domain" description="Lipid/polyisoprenoid-binding YceI-like" evidence="2">
    <location>
        <begin position="34"/>
        <end position="195"/>
    </location>
</feature>
<dbReference type="KEGG" id="otr:OTERR_13500"/>
<proteinExistence type="predicted"/>
<dbReference type="Gene3D" id="2.40.128.110">
    <property type="entry name" value="Lipid/polyisoprenoid-binding, YceI-like"/>
    <property type="match status" value="1"/>
</dbReference>
<dbReference type="SMART" id="SM00867">
    <property type="entry name" value="YceI"/>
    <property type="match status" value="1"/>
</dbReference>
<dbReference type="EMBL" id="CP022579">
    <property type="protein sequence ID" value="QEL64826.1"/>
    <property type="molecule type" value="Genomic_DNA"/>
</dbReference>
<protein>
    <recommendedName>
        <fullName evidence="2">Lipid/polyisoprenoid-binding YceI-like domain-containing protein</fullName>
    </recommendedName>
</protein>
<evidence type="ECO:0000259" key="2">
    <source>
        <dbReference type="SMART" id="SM00867"/>
    </source>
</evidence>
<sequence length="200" mass="21344">MTATSRRTPGTRLILALGSSLLALGSLSAAHAAEFTQVSADKSQITFVSKQMNVPVDGRFKRVDAQVKFDPAKPETAQAKIEVDLASIDTGNAEADGEVKGKPWFNTAAFPKAVFTAASVKKLADGRFEAHGPLSIKGISRDVVAVFTVRPEGNGAWFDGGFTLKRLPYKIGEGSWSDPSVVADDVQVKFKFYALPGAKK</sequence>
<keyword evidence="1" id="KW-0732">Signal</keyword>
<dbReference type="RefSeq" id="WP_054620587.1">
    <property type="nucleotide sequence ID" value="NZ_CP022579.1"/>
</dbReference>
<dbReference type="SUPFAM" id="SSF101874">
    <property type="entry name" value="YceI-like"/>
    <property type="match status" value="1"/>
</dbReference>
<evidence type="ECO:0000256" key="1">
    <source>
        <dbReference type="SAM" id="SignalP"/>
    </source>
</evidence>
<dbReference type="PANTHER" id="PTHR34406">
    <property type="entry name" value="PROTEIN YCEI"/>
    <property type="match status" value="1"/>
</dbReference>
<dbReference type="InterPro" id="IPR007372">
    <property type="entry name" value="Lipid/polyisoprenoid-bd_YceI"/>
</dbReference>
<dbReference type="Proteomes" id="UP000323671">
    <property type="component" value="Chromosome"/>
</dbReference>
<dbReference type="Pfam" id="PF04264">
    <property type="entry name" value="YceI"/>
    <property type="match status" value="1"/>
</dbReference>
<feature type="signal peptide" evidence="1">
    <location>
        <begin position="1"/>
        <end position="32"/>
    </location>
</feature>